<evidence type="ECO:0000259" key="3">
    <source>
        <dbReference type="Pfam" id="PF20152"/>
    </source>
</evidence>
<keyword evidence="2" id="KW-0472">Membrane</keyword>
<feature type="region of interest" description="Disordered" evidence="1">
    <location>
        <begin position="281"/>
        <end position="324"/>
    </location>
</feature>
<evidence type="ECO:0000256" key="1">
    <source>
        <dbReference type="SAM" id="MobiDB-lite"/>
    </source>
</evidence>
<evidence type="ECO:0000313" key="4">
    <source>
        <dbReference type="EMBL" id="KAF7330928.1"/>
    </source>
</evidence>
<feature type="domain" description="DUF6534" evidence="3">
    <location>
        <begin position="165"/>
        <end position="251"/>
    </location>
</feature>
<dbReference type="AlphaFoldDB" id="A0A8H7CCW7"/>
<feature type="transmembrane region" description="Helical" evidence="2">
    <location>
        <begin position="80"/>
        <end position="98"/>
    </location>
</feature>
<sequence length="324" mass="36077">MEAVSYDNTLGAAFIGGIFASILYGVTCVQAFIFFNADRKQSAFLKLIVLTLWIFDTLHLIFVCYALYWYMVTNYTNPAVLVSLPWSISAGILLTPTSDTIVRSVFTYRVWILSGKNRLLTFPLALAVFLIQLDGLASGIKGFLSSTFGKLGEITWVLYAGFTLSVVADFAIAITLCYYLYRSRGGIKRTDSLITVLMMYTINIGLLTSVFQLACFITYAVMRNFVFLAMYFPISKLYVNSLFATLNARDSLQQRDNNNMSIPLSHRTTTLAFVSDSSQGATQNASTVTPLSVHVETRVHESESKRLSEMGDNPSDKWAKSLPV</sequence>
<keyword evidence="2" id="KW-0812">Transmembrane</keyword>
<organism evidence="4 5">
    <name type="scientific">Mycena venus</name>
    <dbReference type="NCBI Taxonomy" id="2733690"/>
    <lineage>
        <taxon>Eukaryota</taxon>
        <taxon>Fungi</taxon>
        <taxon>Dikarya</taxon>
        <taxon>Basidiomycota</taxon>
        <taxon>Agaricomycotina</taxon>
        <taxon>Agaricomycetes</taxon>
        <taxon>Agaricomycetidae</taxon>
        <taxon>Agaricales</taxon>
        <taxon>Marasmiineae</taxon>
        <taxon>Mycenaceae</taxon>
        <taxon>Mycena</taxon>
    </lineage>
</organism>
<feature type="transmembrane region" description="Helical" evidence="2">
    <location>
        <begin position="12"/>
        <end position="35"/>
    </location>
</feature>
<feature type="transmembrane region" description="Helical" evidence="2">
    <location>
        <begin position="156"/>
        <end position="181"/>
    </location>
</feature>
<dbReference type="OrthoDB" id="2745105at2759"/>
<dbReference type="PANTHER" id="PTHR40465:SF1">
    <property type="entry name" value="DUF6534 DOMAIN-CONTAINING PROTEIN"/>
    <property type="match status" value="1"/>
</dbReference>
<feature type="compositionally biased region" description="Polar residues" evidence="1">
    <location>
        <begin position="281"/>
        <end position="290"/>
    </location>
</feature>
<protein>
    <submittedName>
        <fullName evidence="4">WD40 repeat-like protein</fullName>
    </submittedName>
</protein>
<dbReference type="EMBL" id="JACAZI010000032">
    <property type="protein sequence ID" value="KAF7330928.1"/>
    <property type="molecule type" value="Genomic_DNA"/>
</dbReference>
<accession>A0A8H7CCW7</accession>
<comment type="caution">
    <text evidence="4">The sequence shown here is derived from an EMBL/GenBank/DDBJ whole genome shotgun (WGS) entry which is preliminary data.</text>
</comment>
<feature type="transmembrane region" description="Helical" evidence="2">
    <location>
        <begin position="119"/>
        <end position="144"/>
    </location>
</feature>
<dbReference type="PANTHER" id="PTHR40465">
    <property type="entry name" value="CHROMOSOME 1, WHOLE GENOME SHOTGUN SEQUENCE"/>
    <property type="match status" value="1"/>
</dbReference>
<evidence type="ECO:0000256" key="2">
    <source>
        <dbReference type="SAM" id="Phobius"/>
    </source>
</evidence>
<feature type="transmembrane region" description="Helical" evidence="2">
    <location>
        <begin position="225"/>
        <end position="246"/>
    </location>
</feature>
<feature type="transmembrane region" description="Helical" evidence="2">
    <location>
        <begin position="47"/>
        <end position="68"/>
    </location>
</feature>
<dbReference type="Pfam" id="PF20152">
    <property type="entry name" value="DUF6534"/>
    <property type="match status" value="1"/>
</dbReference>
<evidence type="ECO:0000313" key="5">
    <source>
        <dbReference type="Proteomes" id="UP000620124"/>
    </source>
</evidence>
<feature type="compositionally biased region" description="Basic and acidic residues" evidence="1">
    <location>
        <begin position="295"/>
        <end position="324"/>
    </location>
</feature>
<name>A0A8H7CCW7_9AGAR</name>
<dbReference type="Proteomes" id="UP000620124">
    <property type="component" value="Unassembled WGS sequence"/>
</dbReference>
<reference evidence="4" key="1">
    <citation type="submission" date="2020-05" db="EMBL/GenBank/DDBJ databases">
        <title>Mycena genomes resolve the evolution of fungal bioluminescence.</title>
        <authorList>
            <person name="Tsai I.J."/>
        </authorList>
    </citation>
    <scope>NUCLEOTIDE SEQUENCE</scope>
    <source>
        <strain evidence="4">CCC161011</strain>
    </source>
</reference>
<keyword evidence="2" id="KW-1133">Transmembrane helix</keyword>
<dbReference type="InterPro" id="IPR045339">
    <property type="entry name" value="DUF6534"/>
</dbReference>
<proteinExistence type="predicted"/>
<gene>
    <name evidence="4" type="ORF">MVEN_02432500</name>
</gene>
<feature type="transmembrane region" description="Helical" evidence="2">
    <location>
        <begin position="193"/>
        <end position="219"/>
    </location>
</feature>
<keyword evidence="5" id="KW-1185">Reference proteome</keyword>